<evidence type="ECO:0000256" key="8">
    <source>
        <dbReference type="SAM" id="Phobius"/>
    </source>
</evidence>
<reference evidence="10" key="1">
    <citation type="journal article" date="2020" name="Stud. Mycol.">
        <title>101 Dothideomycetes genomes: a test case for predicting lifestyles and emergence of pathogens.</title>
        <authorList>
            <person name="Haridas S."/>
            <person name="Albert R."/>
            <person name="Binder M."/>
            <person name="Bloem J."/>
            <person name="Labutti K."/>
            <person name="Salamov A."/>
            <person name="Andreopoulos B."/>
            <person name="Baker S."/>
            <person name="Barry K."/>
            <person name="Bills G."/>
            <person name="Bluhm B."/>
            <person name="Cannon C."/>
            <person name="Castanera R."/>
            <person name="Culley D."/>
            <person name="Daum C."/>
            <person name="Ezra D."/>
            <person name="Gonzalez J."/>
            <person name="Henrissat B."/>
            <person name="Kuo A."/>
            <person name="Liang C."/>
            <person name="Lipzen A."/>
            <person name="Lutzoni F."/>
            <person name="Magnuson J."/>
            <person name="Mondo S."/>
            <person name="Nolan M."/>
            <person name="Ohm R."/>
            <person name="Pangilinan J."/>
            <person name="Park H.-J."/>
            <person name="Ramirez L."/>
            <person name="Alfaro M."/>
            <person name="Sun H."/>
            <person name="Tritt A."/>
            <person name="Yoshinaga Y."/>
            <person name="Zwiers L.-H."/>
            <person name="Turgeon B."/>
            <person name="Goodwin S."/>
            <person name="Spatafora J."/>
            <person name="Crous P."/>
            <person name="Grigoriev I."/>
        </authorList>
    </citation>
    <scope>NUCLEOTIDE SEQUENCE</scope>
    <source>
        <strain evidence="10">CBS 116005</strain>
    </source>
</reference>
<dbReference type="InterPro" id="IPR036259">
    <property type="entry name" value="MFS_trans_sf"/>
</dbReference>
<dbReference type="GO" id="GO:0016020">
    <property type="term" value="C:membrane"/>
    <property type="evidence" value="ECO:0007669"/>
    <property type="project" value="UniProtKB-SubCell"/>
</dbReference>
<keyword evidence="3 7" id="KW-0813">Transport</keyword>
<keyword evidence="4 8" id="KW-0812">Transmembrane</keyword>
<dbReference type="EMBL" id="ML995818">
    <property type="protein sequence ID" value="KAF2771640.1"/>
    <property type="molecule type" value="Genomic_DNA"/>
</dbReference>
<evidence type="ECO:0000256" key="3">
    <source>
        <dbReference type="ARBA" id="ARBA00022448"/>
    </source>
</evidence>
<feature type="transmembrane region" description="Helical" evidence="8">
    <location>
        <begin position="166"/>
        <end position="185"/>
    </location>
</feature>
<feature type="transmembrane region" description="Helical" evidence="8">
    <location>
        <begin position="394"/>
        <end position="418"/>
    </location>
</feature>
<feature type="transmembrane region" description="Helical" evidence="8">
    <location>
        <begin position="76"/>
        <end position="97"/>
    </location>
</feature>
<feature type="transmembrane region" description="Helical" evidence="8">
    <location>
        <begin position="134"/>
        <end position="154"/>
    </location>
</feature>
<evidence type="ECO:0000256" key="2">
    <source>
        <dbReference type="ARBA" id="ARBA00010992"/>
    </source>
</evidence>
<evidence type="ECO:0000256" key="5">
    <source>
        <dbReference type="ARBA" id="ARBA00022989"/>
    </source>
</evidence>
<dbReference type="PROSITE" id="PS50850">
    <property type="entry name" value="MFS"/>
    <property type="match status" value="1"/>
</dbReference>
<feature type="domain" description="Major facilitator superfamily (MFS) profile" evidence="9">
    <location>
        <begin position="1"/>
        <end position="483"/>
    </location>
</feature>
<dbReference type="PANTHER" id="PTHR48022:SF78">
    <property type="entry name" value="MONOSACCHARIDE TRANSPORTER, PUTATIVE (AFU_ORTHOLOGUE AFUA_2G02110)-RELATED"/>
    <property type="match status" value="1"/>
</dbReference>
<dbReference type="AlphaFoldDB" id="A0A6G1LG93"/>
<dbReference type="InterPro" id="IPR020846">
    <property type="entry name" value="MFS_dom"/>
</dbReference>
<dbReference type="SUPFAM" id="SSF103473">
    <property type="entry name" value="MFS general substrate transporter"/>
    <property type="match status" value="1"/>
</dbReference>
<dbReference type="Pfam" id="PF00083">
    <property type="entry name" value="Sugar_tr"/>
    <property type="match status" value="1"/>
</dbReference>
<dbReference type="Gene3D" id="1.20.1250.20">
    <property type="entry name" value="MFS general substrate transporter like domains"/>
    <property type="match status" value="1"/>
</dbReference>
<keyword evidence="11" id="KW-1185">Reference proteome</keyword>
<dbReference type="PANTHER" id="PTHR48022">
    <property type="entry name" value="PLASTIDIC GLUCOSE TRANSPORTER 4"/>
    <property type="match status" value="1"/>
</dbReference>
<accession>A0A6G1LG93</accession>
<feature type="transmembrane region" description="Helical" evidence="8">
    <location>
        <begin position="328"/>
        <end position="347"/>
    </location>
</feature>
<sequence length="514" mass="56466">MQTDSKEADWIVWCDCSEDPFAIIFNNASRLARYIPGGYSPTRCLALTGRSMMYAVNTNPNYLRLMGVDSGSNRDAAAVGGIVSVWFGGFAIGALMVGTYADNIGRLKTIEVGCFWGILGAALQCSAQNITWMMLARVIGGIGCGHLNTVVPIWTSELADPHLRGAFVAVEFALAIGGSTFVYWMEYACRKLQSEAFAWRFPVAFQMVFLVFVLAAAPFYPDSPRHLARNGQLDEAKDILTRCRADPDPTKITMELEGIQQALQLEAAAEAQTYWTMLTRKDNFHTRRRILLGGGIQVMQKLTGIDFIATYAPEMFSLSGFAGNTPTSLAGGNFISYTASLALAIWLSDHVDRRKLMLSGSVLMGIVLIVGAVLSHEVEKYSGNVARAKQYGAAVATILYVYTALYGSTWLTTCWVYPTEVFPLATRAKGTALATVAFSLAGGLINEIVPYLISAIDFYVFVLFACLNFAILVPVYLFYIETANRNLEDMDLLFSSESPLVWRAERQFAALTDR</sequence>
<comment type="subcellular location">
    <subcellularLocation>
        <location evidence="1">Membrane</location>
        <topology evidence="1">Multi-pass membrane protein</topology>
    </subcellularLocation>
</comment>
<feature type="transmembrane region" description="Helical" evidence="8">
    <location>
        <begin position="430"/>
        <end position="453"/>
    </location>
</feature>
<evidence type="ECO:0000256" key="6">
    <source>
        <dbReference type="ARBA" id="ARBA00023136"/>
    </source>
</evidence>
<dbReference type="Proteomes" id="UP000799436">
    <property type="component" value="Unassembled WGS sequence"/>
</dbReference>
<feature type="transmembrane region" description="Helical" evidence="8">
    <location>
        <begin position="197"/>
        <end position="220"/>
    </location>
</feature>
<comment type="similarity">
    <text evidence="2 7">Belongs to the major facilitator superfamily. Sugar transporter (TC 2.A.1.1) family.</text>
</comment>
<evidence type="ECO:0000313" key="11">
    <source>
        <dbReference type="Proteomes" id="UP000799436"/>
    </source>
</evidence>
<dbReference type="NCBIfam" id="TIGR00879">
    <property type="entry name" value="SP"/>
    <property type="match status" value="1"/>
</dbReference>
<keyword evidence="5 8" id="KW-1133">Transmembrane helix</keyword>
<dbReference type="InterPro" id="IPR050360">
    <property type="entry name" value="MFS_Sugar_Transporters"/>
</dbReference>
<proteinExistence type="inferred from homology"/>
<feature type="transmembrane region" description="Helical" evidence="8">
    <location>
        <begin position="356"/>
        <end position="374"/>
    </location>
</feature>
<dbReference type="GO" id="GO:0005351">
    <property type="term" value="F:carbohydrate:proton symporter activity"/>
    <property type="evidence" value="ECO:0007669"/>
    <property type="project" value="TreeGrafter"/>
</dbReference>
<protein>
    <submittedName>
        <fullName evidence="10">General substrate transporter</fullName>
    </submittedName>
</protein>
<evidence type="ECO:0000256" key="4">
    <source>
        <dbReference type="ARBA" id="ARBA00022692"/>
    </source>
</evidence>
<organism evidence="10 11">
    <name type="scientific">Teratosphaeria nubilosa</name>
    <dbReference type="NCBI Taxonomy" id="161662"/>
    <lineage>
        <taxon>Eukaryota</taxon>
        <taxon>Fungi</taxon>
        <taxon>Dikarya</taxon>
        <taxon>Ascomycota</taxon>
        <taxon>Pezizomycotina</taxon>
        <taxon>Dothideomycetes</taxon>
        <taxon>Dothideomycetidae</taxon>
        <taxon>Mycosphaerellales</taxon>
        <taxon>Teratosphaeriaceae</taxon>
        <taxon>Teratosphaeria</taxon>
    </lineage>
</organism>
<evidence type="ECO:0000313" key="10">
    <source>
        <dbReference type="EMBL" id="KAF2771640.1"/>
    </source>
</evidence>
<dbReference type="PRINTS" id="PR00171">
    <property type="entry name" value="SUGRTRNSPORT"/>
</dbReference>
<name>A0A6G1LG93_9PEZI</name>
<evidence type="ECO:0000259" key="9">
    <source>
        <dbReference type="PROSITE" id="PS50850"/>
    </source>
</evidence>
<evidence type="ECO:0000256" key="1">
    <source>
        <dbReference type="ARBA" id="ARBA00004141"/>
    </source>
</evidence>
<dbReference type="OrthoDB" id="2544694at2759"/>
<feature type="transmembrane region" description="Helical" evidence="8">
    <location>
        <begin position="459"/>
        <end position="480"/>
    </location>
</feature>
<dbReference type="InterPro" id="IPR003663">
    <property type="entry name" value="Sugar/inositol_transpt"/>
</dbReference>
<keyword evidence="6 8" id="KW-0472">Membrane</keyword>
<evidence type="ECO:0000256" key="7">
    <source>
        <dbReference type="RuleBase" id="RU003346"/>
    </source>
</evidence>
<dbReference type="InterPro" id="IPR005828">
    <property type="entry name" value="MFS_sugar_transport-like"/>
</dbReference>
<gene>
    <name evidence="10" type="ORF">EJ03DRAFT_388098</name>
</gene>